<dbReference type="SUPFAM" id="SSF54001">
    <property type="entry name" value="Cysteine proteinases"/>
    <property type="match status" value="1"/>
</dbReference>
<organism evidence="1 2">
    <name type="scientific">Bacteroides faecium</name>
    <dbReference type="NCBI Taxonomy" id="2715212"/>
    <lineage>
        <taxon>Bacteria</taxon>
        <taxon>Pseudomonadati</taxon>
        <taxon>Bacteroidota</taxon>
        <taxon>Bacteroidia</taxon>
        <taxon>Bacteroidales</taxon>
        <taxon>Bacteroidaceae</taxon>
        <taxon>Bacteroides</taxon>
    </lineage>
</organism>
<dbReference type="Gene3D" id="2.60.120.260">
    <property type="entry name" value="Galactose-binding domain-like"/>
    <property type="match status" value="1"/>
</dbReference>
<dbReference type="PANTHER" id="PTHR35532:SF5">
    <property type="entry name" value="CARBOHYDRATE-BINDING DOMAIN-CONTAINING PROTEIN"/>
    <property type="match status" value="1"/>
</dbReference>
<dbReference type="InterPro" id="IPR038765">
    <property type="entry name" value="Papain-like_cys_pep_sf"/>
</dbReference>
<dbReference type="Proteomes" id="UP000501780">
    <property type="component" value="Chromosome"/>
</dbReference>
<dbReference type="InterPro" id="IPR008979">
    <property type="entry name" value="Galactose-bd-like_sf"/>
</dbReference>
<name>A0A6H0KL79_9BACE</name>
<keyword evidence="2" id="KW-1185">Reference proteome</keyword>
<gene>
    <name evidence="1" type="ORF">BacF7301_08565</name>
</gene>
<sequence>MYYSEDKQKEEAAKFLIAGMGNKCFYEGGLINRYDTIFSIYDSLYNAGVDEGDLPVITETWNELEQQYGKLTIHRLEKKWDSRFLDSHFLIDNLEQAFEAWGDTPDFVSHNLDDFYEYVLPYRANNEKPEIYRKRYREELRNLYNVGKDSVESLIREFNKEFWLNRRYRYCNTLWKYPIALPISKMEKGHHSACRHATTFYASVMRACGLPVAIDYVKAWGNRSMGHEWNVLLLDNGKIYPFDAFNGKRLEFTYKPAKIFRRKFSLTSGNMPSLKDVPSYLTLKDELDVTEQYGDVYDISIPCLYPWDGNGKKQYAVICVFDNAAWKPVYCGKIKNGQIVFRHMMGDVCYMAGYYTQGKIIPANEPFILKKDGRIEYLKINKNARLSMILKRKYPRFPRMELFATHIRRGKVRGADNRQFQNSTLLFDIMGTPSDIVDSLVKIEQRFRYLQVEPAIYRTGDLAEIEFYGKKNLHEPEQKIVGQVFGFPEVPINNGHPYLHAMDGDYETYYSKEKDEKGYVALDLGSSYYITRVRFCPRSDANFIIPDHEYELCYWDNQWKSVGCKVASGLTVTFENVPSNTFYILHNLTKGREERIFTYENGEQVWW</sequence>
<dbReference type="SUPFAM" id="SSF49785">
    <property type="entry name" value="Galactose-binding domain-like"/>
    <property type="match status" value="1"/>
</dbReference>
<evidence type="ECO:0000313" key="2">
    <source>
        <dbReference type="Proteomes" id="UP000501780"/>
    </source>
</evidence>
<dbReference type="AlphaFoldDB" id="A0A6H0KL79"/>
<evidence type="ECO:0000313" key="1">
    <source>
        <dbReference type="EMBL" id="QIU94196.1"/>
    </source>
</evidence>
<protein>
    <submittedName>
        <fullName evidence="1">Transglutaminase domain-containing protein</fullName>
    </submittedName>
</protein>
<proteinExistence type="predicted"/>
<reference evidence="1 2" key="1">
    <citation type="submission" date="2020-03" db="EMBL/GenBank/DDBJ databases">
        <title>Genomic analysis of Bacteroides faecium CBA7301.</title>
        <authorList>
            <person name="Kim J."/>
            <person name="Roh S.W."/>
        </authorList>
    </citation>
    <scope>NUCLEOTIDE SEQUENCE [LARGE SCALE GENOMIC DNA]</scope>
    <source>
        <strain evidence="1 2">CBA7301</strain>
    </source>
</reference>
<dbReference type="KEGG" id="bfc:BacF7301_08565"/>
<dbReference type="RefSeq" id="WP_167961961.1">
    <property type="nucleotide sequence ID" value="NZ_CP050831.1"/>
</dbReference>
<dbReference type="PANTHER" id="PTHR35532">
    <property type="entry name" value="SIMILAR TO POLYHYDROXYALKANOATE DEPOLYMERASE"/>
    <property type="match status" value="1"/>
</dbReference>
<dbReference type="EMBL" id="CP050831">
    <property type="protein sequence ID" value="QIU94196.1"/>
    <property type="molecule type" value="Genomic_DNA"/>
</dbReference>
<accession>A0A6H0KL79</accession>